<evidence type="ECO:0000256" key="8">
    <source>
        <dbReference type="ARBA" id="ARBA00023235"/>
    </source>
</evidence>
<accession>A0A0P8AE19</accession>
<organism evidence="10 11">
    <name type="scientific">Candidatus Methanoperedens nitratireducens</name>
    <dbReference type="NCBI Taxonomy" id="1392998"/>
    <lineage>
        <taxon>Archaea</taxon>
        <taxon>Methanobacteriati</taxon>
        <taxon>Methanobacteriota</taxon>
        <taxon>Stenosarchaea group</taxon>
        <taxon>Methanomicrobia</taxon>
        <taxon>Methanosarcinales</taxon>
        <taxon>ANME-2 cluster</taxon>
        <taxon>Candidatus Methanoperedentaceae</taxon>
        <taxon>Candidatus Methanoperedens</taxon>
    </lineage>
</organism>
<dbReference type="GO" id="GO:0000162">
    <property type="term" value="P:L-tryptophan biosynthetic process"/>
    <property type="evidence" value="ECO:0007669"/>
    <property type="project" value="UniProtKB-UniPathway"/>
</dbReference>
<dbReference type="InterPro" id="IPR044643">
    <property type="entry name" value="TrpF_fam"/>
</dbReference>
<dbReference type="InterPro" id="IPR013785">
    <property type="entry name" value="Aldolase_TIM"/>
</dbReference>
<evidence type="ECO:0000256" key="2">
    <source>
        <dbReference type="ARBA" id="ARBA00004664"/>
    </source>
</evidence>
<evidence type="ECO:0000256" key="6">
    <source>
        <dbReference type="ARBA" id="ARBA00022822"/>
    </source>
</evidence>
<dbReference type="EMBL" id="LKCM01000019">
    <property type="protein sequence ID" value="KPQ45167.1"/>
    <property type="molecule type" value="Genomic_DNA"/>
</dbReference>
<evidence type="ECO:0000313" key="10">
    <source>
        <dbReference type="EMBL" id="KPQ45167.1"/>
    </source>
</evidence>
<keyword evidence="8 10" id="KW-0413">Isomerase</keyword>
<keyword evidence="7" id="KW-0057">Aromatic amino acid biosynthesis</keyword>
<gene>
    <name evidence="10" type="primary">trpF_1</name>
    <name evidence="10" type="ORF">MPEBLZ_00250</name>
</gene>
<dbReference type="EC" id="5.3.1.24" evidence="4"/>
<dbReference type="Gene3D" id="3.20.20.70">
    <property type="entry name" value="Aldolase class I"/>
    <property type="match status" value="1"/>
</dbReference>
<comment type="pathway">
    <text evidence="2">Amino-acid biosynthesis; L-tryptophan biosynthesis; L-tryptophan from chorismate: step 3/5.</text>
</comment>
<dbReference type="Proteomes" id="UP000050360">
    <property type="component" value="Unassembled WGS sequence"/>
</dbReference>
<dbReference type="InterPro" id="IPR001240">
    <property type="entry name" value="PRAI_dom"/>
</dbReference>
<dbReference type="SUPFAM" id="SSF51366">
    <property type="entry name" value="Ribulose-phoshate binding barrel"/>
    <property type="match status" value="1"/>
</dbReference>
<dbReference type="PANTHER" id="PTHR42894:SF1">
    <property type="entry name" value="N-(5'-PHOSPHORIBOSYL)ANTHRANILATE ISOMERASE"/>
    <property type="match status" value="1"/>
</dbReference>
<evidence type="ECO:0000256" key="4">
    <source>
        <dbReference type="ARBA" id="ARBA00012572"/>
    </source>
</evidence>
<dbReference type="InterPro" id="IPR011060">
    <property type="entry name" value="RibuloseP-bd_barrel"/>
</dbReference>
<feature type="domain" description="N-(5'phosphoribosyl) anthranilate isomerase (PRAI)" evidence="9">
    <location>
        <begin position="3"/>
        <end position="87"/>
    </location>
</feature>
<dbReference type="Pfam" id="PF00697">
    <property type="entry name" value="PRAI"/>
    <property type="match status" value="1"/>
</dbReference>
<proteinExistence type="inferred from homology"/>
<evidence type="ECO:0000313" key="11">
    <source>
        <dbReference type="Proteomes" id="UP000050360"/>
    </source>
</evidence>
<dbReference type="GO" id="GO:0004640">
    <property type="term" value="F:phosphoribosylanthranilate isomerase activity"/>
    <property type="evidence" value="ECO:0007669"/>
    <property type="project" value="UniProtKB-EC"/>
</dbReference>
<dbReference type="UniPathway" id="UPA00035">
    <property type="reaction ID" value="UER00042"/>
</dbReference>
<dbReference type="PATRIC" id="fig|1719120.3.peg.276"/>
<comment type="caution">
    <text evidence="10">The sequence shown here is derived from an EMBL/GenBank/DDBJ whole genome shotgun (WGS) entry which is preliminary data.</text>
</comment>
<keyword evidence="6" id="KW-0822">Tryptophan biosynthesis</keyword>
<dbReference type="PANTHER" id="PTHR42894">
    <property type="entry name" value="N-(5'-PHOSPHORIBOSYL)ANTHRANILATE ISOMERASE"/>
    <property type="match status" value="1"/>
</dbReference>
<evidence type="ECO:0000256" key="3">
    <source>
        <dbReference type="ARBA" id="ARBA00007571"/>
    </source>
</evidence>
<evidence type="ECO:0000259" key="9">
    <source>
        <dbReference type="Pfam" id="PF00697"/>
    </source>
</evidence>
<comment type="similarity">
    <text evidence="3">Belongs to the TrpF family.</text>
</comment>
<dbReference type="AlphaFoldDB" id="A0A0P8AE19"/>
<name>A0A0P8AE19_9EURY</name>
<reference evidence="10 11" key="1">
    <citation type="submission" date="2015-09" db="EMBL/GenBank/DDBJ databases">
        <title>A metagenomics-based metabolic model of nitrate-dependent anaerobic oxidation of methane by Methanoperedens-like archaea.</title>
        <authorList>
            <person name="Arshad A."/>
            <person name="Speth D.R."/>
            <person name="De Graaf R.M."/>
            <person name="Op Den Camp H.J."/>
            <person name="Jetten M.S."/>
            <person name="Welte C.U."/>
        </authorList>
    </citation>
    <scope>NUCLEOTIDE SEQUENCE [LARGE SCALE GENOMIC DNA]</scope>
</reference>
<evidence type="ECO:0000256" key="5">
    <source>
        <dbReference type="ARBA" id="ARBA00022605"/>
    </source>
</evidence>
<evidence type="ECO:0000256" key="7">
    <source>
        <dbReference type="ARBA" id="ARBA00023141"/>
    </source>
</evidence>
<keyword evidence="5" id="KW-0028">Amino-acid biosynthesis</keyword>
<comment type="catalytic activity">
    <reaction evidence="1">
        <text>N-(5-phospho-beta-D-ribosyl)anthranilate = 1-(2-carboxyphenylamino)-1-deoxy-D-ribulose 5-phosphate</text>
        <dbReference type="Rhea" id="RHEA:21540"/>
        <dbReference type="ChEBI" id="CHEBI:18277"/>
        <dbReference type="ChEBI" id="CHEBI:58613"/>
        <dbReference type="EC" id="5.3.1.24"/>
    </reaction>
</comment>
<sequence>MKVKICGIKSERDLAVAINAGADAVGFITEVPVDSPRKITLSEASGLIAHVPLFVTSVLVIMPESADEAINMIHAAKPTAVQIHNSLPL</sequence>
<protein>
    <recommendedName>
        <fullName evidence="4">phosphoribosylanthranilate isomerase</fullName>
        <ecNumber evidence="4">5.3.1.24</ecNumber>
    </recommendedName>
</protein>
<evidence type="ECO:0000256" key="1">
    <source>
        <dbReference type="ARBA" id="ARBA00001164"/>
    </source>
</evidence>